<dbReference type="HOGENOM" id="CLU_3287289_0_0_9"/>
<protein>
    <submittedName>
        <fullName evidence="1">Uncharacterized protein</fullName>
    </submittedName>
</protein>
<evidence type="ECO:0000313" key="1">
    <source>
        <dbReference type="EMBL" id="EDP18737.1"/>
    </source>
</evidence>
<name>A8RK13_ENTBW</name>
<dbReference type="EMBL" id="ABCC02000011">
    <property type="protein sequence ID" value="EDP18737.1"/>
    <property type="molecule type" value="Genomic_DNA"/>
</dbReference>
<accession>A8RK13</accession>
<reference evidence="1 2" key="1">
    <citation type="submission" date="2007-08" db="EMBL/GenBank/DDBJ databases">
        <authorList>
            <person name="Fulton L."/>
            <person name="Clifton S."/>
            <person name="Fulton B."/>
            <person name="Xu J."/>
            <person name="Minx P."/>
            <person name="Pepin K.H."/>
            <person name="Johnson M."/>
            <person name="Thiruvilangam P."/>
            <person name="Bhonagiri V."/>
            <person name="Nash W.E."/>
            <person name="Mardis E.R."/>
            <person name="Wilson R.K."/>
        </authorList>
    </citation>
    <scope>NUCLEOTIDE SEQUENCE [LARGE SCALE GENOMIC DNA]</scope>
    <source>
        <strain evidence="2">ATCC BAA-613 / DSM 15670 / CCUG 46953 / JCM 12243 / WAL 16351</strain>
    </source>
</reference>
<comment type="caution">
    <text evidence="1">The sequence shown here is derived from an EMBL/GenBank/DDBJ whole genome shotgun (WGS) entry which is preliminary data.</text>
</comment>
<proteinExistence type="predicted"/>
<sequence>MIIPMVFHMVSPMLFYVIVTRNSQDVKRPGACDWLPGLLF</sequence>
<dbReference type="AlphaFoldDB" id="A8RK13"/>
<organism evidence="1 2">
    <name type="scientific">Enterocloster bolteae (strain ATCC BAA-613 / DSM 15670 / CCUG 46953 / JCM 12243 / WAL 16351)</name>
    <name type="common">Clostridium bolteae</name>
    <dbReference type="NCBI Taxonomy" id="411902"/>
    <lineage>
        <taxon>Bacteria</taxon>
        <taxon>Bacillati</taxon>
        <taxon>Bacillota</taxon>
        <taxon>Clostridia</taxon>
        <taxon>Lachnospirales</taxon>
        <taxon>Lachnospiraceae</taxon>
        <taxon>Enterocloster</taxon>
    </lineage>
</organism>
<dbReference type="PaxDb" id="411902-CLOBOL_01099"/>
<reference evidence="1 2" key="2">
    <citation type="submission" date="2007-09" db="EMBL/GenBank/DDBJ databases">
        <title>Draft genome sequence of Clostridium bolteae (ATCC BAA-613).</title>
        <authorList>
            <person name="Sudarsanam P."/>
            <person name="Ley R."/>
            <person name="Guruge J."/>
            <person name="Turnbaugh P.J."/>
            <person name="Mahowald M."/>
            <person name="Liep D."/>
            <person name="Gordon J."/>
        </authorList>
    </citation>
    <scope>NUCLEOTIDE SEQUENCE [LARGE SCALE GENOMIC DNA]</scope>
    <source>
        <strain evidence="2">ATCC BAA-613 / DSM 15670 / CCUG 46953 / JCM 12243 / WAL 16351</strain>
    </source>
</reference>
<evidence type="ECO:0000313" key="2">
    <source>
        <dbReference type="Proteomes" id="UP000005396"/>
    </source>
</evidence>
<dbReference type="Proteomes" id="UP000005396">
    <property type="component" value="Unassembled WGS sequence"/>
</dbReference>
<gene>
    <name evidence="1" type="ORF">CLOBOL_01099</name>
</gene>